<dbReference type="GO" id="GO:0005886">
    <property type="term" value="C:plasma membrane"/>
    <property type="evidence" value="ECO:0007669"/>
    <property type="project" value="UniProtKB-SubCell"/>
</dbReference>
<feature type="transmembrane region" description="Helical" evidence="7">
    <location>
        <begin position="53"/>
        <end position="71"/>
    </location>
</feature>
<feature type="transmembrane region" description="Helical" evidence="7">
    <location>
        <begin position="115"/>
        <end position="135"/>
    </location>
</feature>
<dbReference type="Pfam" id="PF03994">
    <property type="entry name" value="DUF350"/>
    <property type="match status" value="1"/>
</dbReference>
<feature type="transmembrane region" description="Helical" evidence="7">
    <location>
        <begin position="77"/>
        <end position="95"/>
    </location>
</feature>
<keyword evidence="9" id="KW-1185">Reference proteome</keyword>
<evidence type="ECO:0000256" key="5">
    <source>
        <dbReference type="ARBA" id="ARBA00022989"/>
    </source>
</evidence>
<dbReference type="RefSeq" id="WP_071617075.1">
    <property type="nucleotide sequence ID" value="NZ_MINN01000055.1"/>
</dbReference>
<dbReference type="AlphaFoldDB" id="A0A1J6WMD4"/>
<dbReference type="PANTHER" id="PTHR40043">
    <property type="entry name" value="UPF0719 INNER MEMBRANE PROTEIN YJFL"/>
    <property type="match status" value="1"/>
</dbReference>
<dbReference type="PANTHER" id="PTHR40043:SF1">
    <property type="entry name" value="UPF0719 INNER MEMBRANE PROTEIN YJFL"/>
    <property type="match status" value="1"/>
</dbReference>
<comment type="caution">
    <text evidence="8">The sequence shown here is derived from an EMBL/GenBank/DDBJ whole genome shotgun (WGS) entry which is preliminary data.</text>
</comment>
<accession>A0A1J6WMD4</accession>
<evidence type="ECO:0000313" key="8">
    <source>
        <dbReference type="EMBL" id="OIU72960.1"/>
    </source>
</evidence>
<sequence>MQIITSEALISFLAHVGTGLGLMILGVIVFAFTTKFSEATLIREGNLAVALKLWGKAIGLAIVIYTVWANSVNLFDAFVWGLIGIATQVIAYWVIEYVLTPKTNLAKKVEEGNIAIGFSLFSISIVVGLVVAASLTY</sequence>
<name>A0A1J6WMD4_9BACI</name>
<evidence type="ECO:0008006" key="10">
    <source>
        <dbReference type="Google" id="ProtNLM"/>
    </source>
</evidence>
<dbReference type="OrthoDB" id="1683095at2"/>
<dbReference type="InterPro" id="IPR007140">
    <property type="entry name" value="DUF350"/>
</dbReference>
<dbReference type="EMBL" id="MINN01000055">
    <property type="protein sequence ID" value="OIU72960.1"/>
    <property type="molecule type" value="Genomic_DNA"/>
</dbReference>
<evidence type="ECO:0000313" key="9">
    <source>
        <dbReference type="Proteomes" id="UP000182062"/>
    </source>
</evidence>
<keyword evidence="4 7" id="KW-0812">Transmembrane</keyword>
<evidence type="ECO:0000256" key="4">
    <source>
        <dbReference type="ARBA" id="ARBA00022692"/>
    </source>
</evidence>
<evidence type="ECO:0000256" key="1">
    <source>
        <dbReference type="ARBA" id="ARBA00004651"/>
    </source>
</evidence>
<dbReference type="Proteomes" id="UP000182062">
    <property type="component" value="Unassembled WGS sequence"/>
</dbReference>
<gene>
    <name evidence="8" type="ORF">BHE18_21850</name>
</gene>
<feature type="transmembrane region" description="Helical" evidence="7">
    <location>
        <begin position="12"/>
        <end position="32"/>
    </location>
</feature>
<protein>
    <recommendedName>
        <fullName evidence="10">DUF350 domain-containing protein</fullName>
    </recommendedName>
</protein>
<keyword evidence="5 7" id="KW-1133">Transmembrane helix</keyword>
<evidence type="ECO:0000256" key="7">
    <source>
        <dbReference type="SAM" id="Phobius"/>
    </source>
</evidence>
<comment type="subcellular location">
    <subcellularLocation>
        <location evidence="1">Cell membrane</location>
        <topology evidence="1">Multi-pass membrane protein</topology>
    </subcellularLocation>
</comment>
<evidence type="ECO:0000256" key="3">
    <source>
        <dbReference type="ARBA" id="ARBA00022475"/>
    </source>
</evidence>
<evidence type="ECO:0000256" key="6">
    <source>
        <dbReference type="ARBA" id="ARBA00023136"/>
    </source>
</evidence>
<organism evidence="8 9">
    <name type="scientific">Rossellomorea aquimaris</name>
    <dbReference type="NCBI Taxonomy" id="189382"/>
    <lineage>
        <taxon>Bacteria</taxon>
        <taxon>Bacillati</taxon>
        <taxon>Bacillota</taxon>
        <taxon>Bacilli</taxon>
        <taxon>Bacillales</taxon>
        <taxon>Bacillaceae</taxon>
        <taxon>Rossellomorea</taxon>
    </lineage>
</organism>
<keyword evidence="6 7" id="KW-0472">Membrane</keyword>
<reference evidence="8 9" key="1">
    <citation type="submission" date="2016-09" db="EMBL/GenBank/DDBJ databases">
        <title>Bacillus aquimaris SAMM genome sequence reveals colonization and biosurfactant production capacities.</title>
        <authorList>
            <person name="Waghmode S.R."/>
            <person name="Suryavanshi M.V."/>
        </authorList>
    </citation>
    <scope>NUCLEOTIDE SEQUENCE [LARGE SCALE GENOMIC DNA]</scope>
    <source>
        <strain evidence="8 9">SAMM</strain>
    </source>
</reference>
<keyword evidence="3" id="KW-1003">Cell membrane</keyword>
<evidence type="ECO:0000256" key="2">
    <source>
        <dbReference type="ARBA" id="ARBA00005779"/>
    </source>
</evidence>
<proteinExistence type="inferred from homology"/>
<comment type="similarity">
    <text evidence="2">Belongs to the UPF0719 family.</text>
</comment>